<accession>A0A506U3V7</accession>
<evidence type="ECO:0000313" key="1">
    <source>
        <dbReference type="EMBL" id="TPW27714.1"/>
    </source>
</evidence>
<dbReference type="PANTHER" id="PTHR31438:SF1">
    <property type="entry name" value="LYSINE N-ACYLTRANSFERASE C17G9.06C-RELATED"/>
    <property type="match status" value="1"/>
</dbReference>
<dbReference type="Proteomes" id="UP000320314">
    <property type="component" value="Unassembled WGS sequence"/>
</dbReference>
<dbReference type="Pfam" id="PF13523">
    <property type="entry name" value="Acetyltransf_8"/>
    <property type="match status" value="1"/>
</dbReference>
<dbReference type="RefSeq" id="WP_141167059.1">
    <property type="nucleotide sequence ID" value="NZ_VHLH01000019.1"/>
</dbReference>
<evidence type="ECO:0000313" key="2">
    <source>
        <dbReference type="Proteomes" id="UP000320314"/>
    </source>
</evidence>
<keyword evidence="1" id="KW-0808">Transferase</keyword>
<keyword evidence="2" id="KW-1185">Reference proteome</keyword>
<comment type="caution">
    <text evidence="1">The sequence shown here is derived from an EMBL/GenBank/DDBJ whole genome shotgun (WGS) entry which is preliminary data.</text>
</comment>
<reference evidence="1 2" key="1">
    <citation type="submission" date="2019-06" db="EMBL/GenBank/DDBJ databases">
        <authorList>
            <person name="Li M."/>
        </authorList>
    </citation>
    <scope>NUCLEOTIDE SEQUENCE [LARGE SCALE GENOMIC DNA]</scope>
    <source>
        <strain evidence="1 2">BGMRC6574</strain>
    </source>
</reference>
<dbReference type="EMBL" id="VHLH01000019">
    <property type="protein sequence ID" value="TPW27714.1"/>
    <property type="molecule type" value="Genomic_DNA"/>
</dbReference>
<dbReference type="OrthoDB" id="9814648at2"/>
<dbReference type="PANTHER" id="PTHR31438">
    <property type="entry name" value="LYSINE N-ACYLTRANSFERASE C17G9.06C-RELATED"/>
    <property type="match status" value="1"/>
</dbReference>
<proteinExistence type="predicted"/>
<protein>
    <submittedName>
        <fullName evidence="1">Acetyltransferase</fullName>
    </submittedName>
</protein>
<gene>
    <name evidence="1" type="ORF">FJU11_10755</name>
</gene>
<dbReference type="Gene3D" id="3.40.630.30">
    <property type="match status" value="1"/>
</dbReference>
<sequence length="158" mass="17827">MTIGDLPLIGRWLQTPAVREWWIDANGQPADPIGEDNLDDPDVAMWIVSSRSSPFAFIQDYDPHAWPDHHFGHLPLRSRGIDQFIGVQELLGYGHDPAFITAYVDRLHTGGAPVIGTDPHPTNARAIRAYQKAWFQSKEERLTECGPCFLMEHAKRAE</sequence>
<dbReference type="AlphaFoldDB" id="A0A506U3V7"/>
<organism evidence="1 2">
    <name type="scientific">Pararhizobium mangrovi</name>
    <dbReference type="NCBI Taxonomy" id="2590452"/>
    <lineage>
        <taxon>Bacteria</taxon>
        <taxon>Pseudomonadati</taxon>
        <taxon>Pseudomonadota</taxon>
        <taxon>Alphaproteobacteria</taxon>
        <taxon>Hyphomicrobiales</taxon>
        <taxon>Rhizobiaceae</taxon>
        <taxon>Rhizobium/Agrobacterium group</taxon>
        <taxon>Pararhizobium</taxon>
    </lineage>
</organism>
<dbReference type="SUPFAM" id="SSF55729">
    <property type="entry name" value="Acyl-CoA N-acyltransferases (Nat)"/>
    <property type="match status" value="1"/>
</dbReference>
<dbReference type="InterPro" id="IPR016181">
    <property type="entry name" value="Acyl_CoA_acyltransferase"/>
</dbReference>
<dbReference type="GO" id="GO:0016410">
    <property type="term" value="F:N-acyltransferase activity"/>
    <property type="evidence" value="ECO:0007669"/>
    <property type="project" value="TreeGrafter"/>
</dbReference>
<name>A0A506U3V7_9HYPH</name>